<dbReference type="GO" id="GO:0004553">
    <property type="term" value="F:hydrolase activity, hydrolyzing O-glycosyl compounds"/>
    <property type="evidence" value="ECO:0007669"/>
    <property type="project" value="InterPro"/>
</dbReference>
<dbReference type="PANTHER" id="PTHR42732">
    <property type="entry name" value="BETA-GALACTOSIDASE"/>
    <property type="match status" value="1"/>
</dbReference>
<dbReference type="InterPro" id="IPR006102">
    <property type="entry name" value="Ig-like_GH2"/>
</dbReference>
<feature type="domain" description="Glycoside hydrolase family 2 immunoglobulin-like beta-sandwich" evidence="4">
    <location>
        <begin position="183"/>
        <end position="284"/>
    </location>
</feature>
<keyword evidence="3" id="KW-0326">Glycosidase</keyword>
<keyword evidence="2 7" id="KW-0378">Hydrolase</keyword>
<name>A0A8J3JEE0_9ACTN</name>
<comment type="caution">
    <text evidence="7">The sequence shown here is derived from an EMBL/GenBank/DDBJ whole genome shotgun (WGS) entry which is preliminary data.</text>
</comment>
<dbReference type="RefSeq" id="WP_203662221.1">
    <property type="nucleotide sequence ID" value="NZ_BAAAZM010000030.1"/>
</dbReference>
<dbReference type="InterPro" id="IPR017853">
    <property type="entry name" value="GH"/>
</dbReference>
<evidence type="ECO:0000256" key="2">
    <source>
        <dbReference type="ARBA" id="ARBA00022801"/>
    </source>
</evidence>
<dbReference type="Gene3D" id="2.60.120.260">
    <property type="entry name" value="Galactose-binding domain-like"/>
    <property type="match status" value="1"/>
</dbReference>
<dbReference type="GO" id="GO:0005975">
    <property type="term" value="P:carbohydrate metabolic process"/>
    <property type="evidence" value="ECO:0007669"/>
    <property type="project" value="InterPro"/>
</dbReference>
<dbReference type="InterPro" id="IPR036156">
    <property type="entry name" value="Beta-gal/glucu_dom_sf"/>
</dbReference>
<dbReference type="SUPFAM" id="SSF49303">
    <property type="entry name" value="beta-Galactosidase/glucuronidase domain"/>
    <property type="match status" value="1"/>
</dbReference>
<dbReference type="InterPro" id="IPR006104">
    <property type="entry name" value="Glyco_hydro_2_N"/>
</dbReference>
<evidence type="ECO:0000259" key="4">
    <source>
        <dbReference type="Pfam" id="PF00703"/>
    </source>
</evidence>
<evidence type="ECO:0000256" key="1">
    <source>
        <dbReference type="ARBA" id="ARBA00007401"/>
    </source>
</evidence>
<comment type="similarity">
    <text evidence="1">Belongs to the glycosyl hydrolase 2 family.</text>
</comment>
<protein>
    <submittedName>
        <fullName evidence="7">Hydrolase</fullName>
    </submittedName>
</protein>
<dbReference type="InterPro" id="IPR013783">
    <property type="entry name" value="Ig-like_fold"/>
</dbReference>
<evidence type="ECO:0000313" key="8">
    <source>
        <dbReference type="Proteomes" id="UP000612808"/>
    </source>
</evidence>
<dbReference type="Gene3D" id="2.60.40.10">
    <property type="entry name" value="Immunoglobulins"/>
    <property type="match status" value="1"/>
</dbReference>
<reference evidence="7" key="1">
    <citation type="submission" date="2021-01" db="EMBL/GenBank/DDBJ databases">
        <title>Whole genome shotgun sequence of Actinocatenispora rupis NBRC 107355.</title>
        <authorList>
            <person name="Komaki H."/>
            <person name="Tamura T."/>
        </authorList>
    </citation>
    <scope>NUCLEOTIDE SEQUENCE</scope>
    <source>
        <strain evidence="7">NBRC 107355</strain>
    </source>
</reference>
<accession>A0A8J3JEE0</accession>
<dbReference type="SUPFAM" id="SSF51445">
    <property type="entry name" value="(Trans)glycosidases"/>
    <property type="match status" value="1"/>
</dbReference>
<sequence length="589" mass="65716">MVSSSVPRPEYPRPQFVRTDWLNLNGTWGFETDRGDSGLARGLTDRELSDRIVVPFCPESELSGIGDTDFHHAVWYRREVEFPAGWAGRRVLLHFQAVDHDTTVWVNGTEVGRHRGGFTGFTVDLSGVAGPGERAVVVVRARDAKSGPQARGKQSTEYANHDCDYTRTTGIWQTVWAEPVPEVHLRRPRITPDLAAGAFHLELPLSANRTGHRVRATLTDDAGTVTTAEVRADLDLAPRLTLAVPEGRVREWLPGDPHLYGIRLELLDAAGAVVDAADSYAGLRSVSIDGNSLRLNGRRVFQRLVLDQGYYPDGVLTAPDDAALVRDIELSLAAGFNGARLHQKVFEERFLYHADRLGYLVWGEFGDWGCNGYGPDGDNQRPDPSYVAQWLEALERDYSHPSIVGWCPLNETRQRITDDITVLDDTTRAMFLATKAMDSTRPVLDASGYSHRVAESDVYDSHNYTQDPEVFGAEMAGTYVNVGERDAPWSLPYRGQPYFCSEFGGIWWGDGDESWGYGERPKDVAEFHARFAGLVSVLLDDPSMFGYCYTQLTDVHQEQNGIYRFDRTEKLDVARIRAVQSRTAASERA</sequence>
<dbReference type="InterPro" id="IPR051913">
    <property type="entry name" value="GH2_Domain-Containing"/>
</dbReference>
<evidence type="ECO:0000259" key="5">
    <source>
        <dbReference type="Pfam" id="PF02836"/>
    </source>
</evidence>
<organism evidence="7 8">
    <name type="scientific">Actinocatenispora rupis</name>
    <dbReference type="NCBI Taxonomy" id="519421"/>
    <lineage>
        <taxon>Bacteria</taxon>
        <taxon>Bacillati</taxon>
        <taxon>Actinomycetota</taxon>
        <taxon>Actinomycetes</taxon>
        <taxon>Micromonosporales</taxon>
        <taxon>Micromonosporaceae</taxon>
        <taxon>Actinocatenispora</taxon>
    </lineage>
</organism>
<dbReference type="InterPro" id="IPR006103">
    <property type="entry name" value="Glyco_hydro_2_cat"/>
</dbReference>
<dbReference type="EMBL" id="BOMB01000031">
    <property type="protein sequence ID" value="GID14398.1"/>
    <property type="molecule type" value="Genomic_DNA"/>
</dbReference>
<feature type="domain" description="Glycosyl hydrolases family 2 sugar binding" evidence="6">
    <location>
        <begin position="72"/>
        <end position="140"/>
    </location>
</feature>
<gene>
    <name evidence="7" type="ORF">Aru02nite_52870</name>
</gene>
<dbReference type="SUPFAM" id="SSF49785">
    <property type="entry name" value="Galactose-binding domain-like"/>
    <property type="match status" value="1"/>
</dbReference>
<dbReference type="Pfam" id="PF00703">
    <property type="entry name" value="Glyco_hydro_2"/>
    <property type="match status" value="1"/>
</dbReference>
<dbReference type="Pfam" id="PF02836">
    <property type="entry name" value="Glyco_hydro_2_C"/>
    <property type="match status" value="1"/>
</dbReference>
<dbReference type="InterPro" id="IPR008979">
    <property type="entry name" value="Galactose-bd-like_sf"/>
</dbReference>
<dbReference type="PANTHER" id="PTHR42732:SF3">
    <property type="entry name" value="HYDROLASE"/>
    <property type="match status" value="1"/>
</dbReference>
<evidence type="ECO:0000313" key="7">
    <source>
        <dbReference type="EMBL" id="GID14398.1"/>
    </source>
</evidence>
<feature type="domain" description="Glycoside hydrolase family 2 catalytic" evidence="5">
    <location>
        <begin position="322"/>
        <end position="448"/>
    </location>
</feature>
<dbReference type="Gene3D" id="3.20.20.80">
    <property type="entry name" value="Glycosidases"/>
    <property type="match status" value="1"/>
</dbReference>
<evidence type="ECO:0000256" key="3">
    <source>
        <dbReference type="ARBA" id="ARBA00023295"/>
    </source>
</evidence>
<dbReference type="AlphaFoldDB" id="A0A8J3JEE0"/>
<keyword evidence="8" id="KW-1185">Reference proteome</keyword>
<dbReference type="Proteomes" id="UP000612808">
    <property type="component" value="Unassembled WGS sequence"/>
</dbReference>
<proteinExistence type="inferred from homology"/>
<dbReference type="Pfam" id="PF02837">
    <property type="entry name" value="Glyco_hydro_2_N"/>
    <property type="match status" value="1"/>
</dbReference>
<evidence type="ECO:0000259" key="6">
    <source>
        <dbReference type="Pfam" id="PF02837"/>
    </source>
</evidence>